<evidence type="ECO:0000313" key="1">
    <source>
        <dbReference type="Ensembl" id="ENSCWAP00000020376.1"/>
    </source>
</evidence>
<protein>
    <recommendedName>
        <fullName evidence="3">Peptidylprolyl isomerase</fullName>
    </recommendedName>
</protein>
<dbReference type="AlphaFoldDB" id="A0A8C3WWR7"/>
<proteinExistence type="predicted"/>
<dbReference type="SUPFAM" id="SSF50891">
    <property type="entry name" value="Cyclophilin-like"/>
    <property type="match status" value="1"/>
</dbReference>
<evidence type="ECO:0008006" key="3">
    <source>
        <dbReference type="Google" id="ProtNLM"/>
    </source>
</evidence>
<accession>A0A8C3WWR7</accession>
<dbReference type="Proteomes" id="UP000694540">
    <property type="component" value="Unplaced"/>
</dbReference>
<name>A0A8C3WWR7_9CETA</name>
<sequence length="81" mass="8841">PVGRKESQPHHFFHIAIQGEPLDHGFQAVCNAAKTAGDFHALSTGEKGLGYKGSCFHRIILEFMHGRTPRSSLLPATDNSN</sequence>
<organism evidence="1 2">
    <name type="scientific">Catagonus wagneri</name>
    <name type="common">Chacoan peccary</name>
    <dbReference type="NCBI Taxonomy" id="51154"/>
    <lineage>
        <taxon>Eukaryota</taxon>
        <taxon>Metazoa</taxon>
        <taxon>Chordata</taxon>
        <taxon>Craniata</taxon>
        <taxon>Vertebrata</taxon>
        <taxon>Euteleostomi</taxon>
        <taxon>Mammalia</taxon>
        <taxon>Eutheria</taxon>
        <taxon>Laurasiatheria</taxon>
        <taxon>Artiodactyla</taxon>
        <taxon>Suina</taxon>
        <taxon>Tayassuidae</taxon>
        <taxon>Catagonus</taxon>
    </lineage>
</organism>
<evidence type="ECO:0000313" key="2">
    <source>
        <dbReference type="Proteomes" id="UP000694540"/>
    </source>
</evidence>
<reference evidence="1" key="1">
    <citation type="submission" date="2025-08" db="UniProtKB">
        <authorList>
            <consortium name="Ensembl"/>
        </authorList>
    </citation>
    <scope>IDENTIFICATION</scope>
</reference>
<reference evidence="1" key="2">
    <citation type="submission" date="2025-09" db="UniProtKB">
        <authorList>
            <consortium name="Ensembl"/>
        </authorList>
    </citation>
    <scope>IDENTIFICATION</scope>
</reference>
<dbReference type="Ensembl" id="ENSCWAT00000022108.1">
    <property type="protein sequence ID" value="ENSCWAP00000020376.1"/>
    <property type="gene ID" value="ENSCWAG00000015578.1"/>
</dbReference>
<dbReference type="InterPro" id="IPR029000">
    <property type="entry name" value="Cyclophilin-like_dom_sf"/>
</dbReference>
<dbReference type="Gene3D" id="2.40.100.10">
    <property type="entry name" value="Cyclophilin-like"/>
    <property type="match status" value="1"/>
</dbReference>
<keyword evidence="2" id="KW-1185">Reference proteome</keyword>